<proteinExistence type="predicted"/>
<reference evidence="3 4" key="1">
    <citation type="submission" date="2023-09" db="EMBL/GenBank/DDBJ databases">
        <authorList>
            <person name="Rey-Velasco X."/>
        </authorList>
    </citation>
    <scope>NUCLEOTIDE SEQUENCE [LARGE SCALE GENOMIC DNA]</scope>
    <source>
        <strain evidence="3 4">W409</strain>
    </source>
</reference>
<keyword evidence="4" id="KW-1185">Reference proteome</keyword>
<keyword evidence="3" id="KW-0328">Glycosyltransferase</keyword>
<feature type="transmembrane region" description="Helical" evidence="1">
    <location>
        <begin position="251"/>
        <end position="281"/>
    </location>
</feature>
<evidence type="ECO:0000313" key="4">
    <source>
        <dbReference type="Proteomes" id="UP001249020"/>
    </source>
</evidence>
<keyword evidence="1" id="KW-1133">Transmembrane helix</keyword>
<dbReference type="Gene3D" id="3.90.550.10">
    <property type="entry name" value="Spore Coat Polysaccharide Biosynthesis Protein SpsA, Chain A"/>
    <property type="match status" value="1"/>
</dbReference>
<feature type="transmembrane region" description="Helical" evidence="1">
    <location>
        <begin position="301"/>
        <end position="323"/>
    </location>
</feature>
<protein>
    <submittedName>
        <fullName evidence="3">Glycosyltransferase</fullName>
        <ecNumber evidence="3">2.4.-.-</ecNumber>
    </submittedName>
</protein>
<dbReference type="GO" id="GO:0016758">
    <property type="term" value="F:hexosyltransferase activity"/>
    <property type="evidence" value="ECO:0007669"/>
    <property type="project" value="UniProtKB-ARBA"/>
</dbReference>
<evidence type="ECO:0000259" key="2">
    <source>
        <dbReference type="Pfam" id="PF00535"/>
    </source>
</evidence>
<dbReference type="InterPro" id="IPR001173">
    <property type="entry name" value="Glyco_trans_2-like"/>
</dbReference>
<keyword evidence="1" id="KW-0472">Membrane</keyword>
<dbReference type="AlphaFoldDB" id="A0AAW8R1U8"/>
<sequence length="337" mass="38097">MINQISVCIPIKNDAKNLDSLLKSISVSDIDNLDYEILVCDGGSDDGPFEVVDRWSKTLNIKFIESLNGTASINLNKGINEARFKVFCRIDSHCKVSSNFFSLGLKQLNSDSANICAVGPIIDVTPRRVNKKTANAISHAFVSPFFMGPSRFKASKLFQSEARNVDTLYLGFFFTDDLRAIGGFNELIARKQDIDLLKRLRSYTKKKLLQSTELRIEYILKQDTVRTILKRAYTQGKLTTKYLNNVRLQHLLPITAFGLSLIAAILIPSYVLLFVCLYFFVSSVFLYFESRSVFIAFSYSFLFPACHSCFVLGNFKGLVDLAIEKLHKKKKKVSNEI</sequence>
<keyword evidence="1" id="KW-0812">Transmembrane</keyword>
<keyword evidence="3" id="KW-0808">Transferase</keyword>
<dbReference type="SUPFAM" id="SSF53448">
    <property type="entry name" value="Nucleotide-diphospho-sugar transferases"/>
    <property type="match status" value="1"/>
</dbReference>
<evidence type="ECO:0000313" key="3">
    <source>
        <dbReference type="EMBL" id="MDT0582694.1"/>
    </source>
</evidence>
<dbReference type="EMBL" id="JAVRIE010000003">
    <property type="protein sequence ID" value="MDT0582694.1"/>
    <property type="molecule type" value="Genomic_DNA"/>
</dbReference>
<dbReference type="Proteomes" id="UP001249020">
    <property type="component" value="Unassembled WGS sequence"/>
</dbReference>
<dbReference type="InterPro" id="IPR029044">
    <property type="entry name" value="Nucleotide-diphossugar_trans"/>
</dbReference>
<gene>
    <name evidence="3" type="ORF">RM544_09080</name>
</gene>
<name>A0AAW8R1U8_9ALTE</name>
<dbReference type="RefSeq" id="WP_311361472.1">
    <property type="nucleotide sequence ID" value="NZ_JAVRIE010000003.1"/>
</dbReference>
<dbReference type="Pfam" id="PF00535">
    <property type="entry name" value="Glycos_transf_2"/>
    <property type="match status" value="1"/>
</dbReference>
<feature type="domain" description="Glycosyltransferase 2-like" evidence="2">
    <location>
        <begin position="6"/>
        <end position="132"/>
    </location>
</feature>
<dbReference type="EC" id="2.4.-.-" evidence="3"/>
<organism evidence="3 4">
    <name type="scientific">Brumicola blandensis</name>
    <dbReference type="NCBI Taxonomy" id="3075611"/>
    <lineage>
        <taxon>Bacteria</taxon>
        <taxon>Pseudomonadati</taxon>
        <taxon>Pseudomonadota</taxon>
        <taxon>Gammaproteobacteria</taxon>
        <taxon>Alteromonadales</taxon>
        <taxon>Alteromonadaceae</taxon>
        <taxon>Brumicola</taxon>
    </lineage>
</organism>
<accession>A0AAW8R1U8</accession>
<evidence type="ECO:0000256" key="1">
    <source>
        <dbReference type="SAM" id="Phobius"/>
    </source>
</evidence>
<comment type="caution">
    <text evidence="3">The sequence shown here is derived from an EMBL/GenBank/DDBJ whole genome shotgun (WGS) entry which is preliminary data.</text>
</comment>
<dbReference type="PANTHER" id="PTHR22916">
    <property type="entry name" value="GLYCOSYLTRANSFERASE"/>
    <property type="match status" value="1"/>
</dbReference>